<proteinExistence type="inferred from homology"/>
<gene>
    <name evidence="5" type="ORF">PIB30_117965</name>
</gene>
<evidence type="ECO:0000256" key="3">
    <source>
        <dbReference type="SAM" id="Phobius"/>
    </source>
</evidence>
<dbReference type="PANTHER" id="PTHR31669">
    <property type="entry name" value="PROTEIN FAR1-RELATED SEQUENCE 10-RELATED"/>
    <property type="match status" value="1"/>
</dbReference>
<evidence type="ECO:0000256" key="2">
    <source>
        <dbReference type="RuleBase" id="RU367018"/>
    </source>
</evidence>
<comment type="caution">
    <text evidence="5">The sequence shown here is derived from an EMBL/GenBank/DDBJ whole genome shotgun (WGS) entry which is preliminary data.</text>
</comment>
<dbReference type="EMBL" id="JASCZI010272205">
    <property type="protein sequence ID" value="MED6221002.1"/>
    <property type="molecule type" value="Genomic_DNA"/>
</dbReference>
<dbReference type="Pfam" id="PF04434">
    <property type="entry name" value="SWIM"/>
    <property type="match status" value="1"/>
</dbReference>
<evidence type="ECO:0000313" key="5">
    <source>
        <dbReference type="EMBL" id="MED6221002.1"/>
    </source>
</evidence>
<keyword evidence="3" id="KW-0472">Membrane</keyword>
<accession>A0ABU6ZGA4</accession>
<feature type="domain" description="SWIM-type" evidence="4">
    <location>
        <begin position="134"/>
        <end position="170"/>
    </location>
</feature>
<keyword evidence="3" id="KW-0812">Transmembrane</keyword>
<keyword evidence="1 2" id="KW-0863">Zinc-finger</keyword>
<keyword evidence="2" id="KW-0862">Zinc</keyword>
<organism evidence="5 6">
    <name type="scientific">Stylosanthes scabra</name>
    <dbReference type="NCBI Taxonomy" id="79078"/>
    <lineage>
        <taxon>Eukaryota</taxon>
        <taxon>Viridiplantae</taxon>
        <taxon>Streptophyta</taxon>
        <taxon>Embryophyta</taxon>
        <taxon>Tracheophyta</taxon>
        <taxon>Spermatophyta</taxon>
        <taxon>Magnoliopsida</taxon>
        <taxon>eudicotyledons</taxon>
        <taxon>Gunneridae</taxon>
        <taxon>Pentapetalae</taxon>
        <taxon>rosids</taxon>
        <taxon>fabids</taxon>
        <taxon>Fabales</taxon>
        <taxon>Fabaceae</taxon>
        <taxon>Papilionoideae</taxon>
        <taxon>50 kb inversion clade</taxon>
        <taxon>dalbergioids sensu lato</taxon>
        <taxon>Dalbergieae</taxon>
        <taxon>Pterocarpus clade</taxon>
        <taxon>Stylosanthes</taxon>
    </lineage>
</organism>
<comment type="subcellular location">
    <subcellularLocation>
        <location evidence="2">Nucleus</location>
    </subcellularLocation>
</comment>
<keyword evidence="3" id="KW-1133">Transmembrane helix</keyword>
<dbReference type="Proteomes" id="UP001341840">
    <property type="component" value="Unassembled WGS sequence"/>
</dbReference>
<evidence type="ECO:0000259" key="4">
    <source>
        <dbReference type="PROSITE" id="PS50966"/>
    </source>
</evidence>
<feature type="transmembrane region" description="Helical" evidence="3">
    <location>
        <begin position="155"/>
        <end position="180"/>
    </location>
</feature>
<keyword evidence="2" id="KW-0479">Metal-binding</keyword>
<reference evidence="5 6" key="1">
    <citation type="journal article" date="2023" name="Plants (Basel)">
        <title>Bridging the Gap: Combining Genomics and Transcriptomics Approaches to Understand Stylosanthes scabra, an Orphan Legume from the Brazilian Caatinga.</title>
        <authorList>
            <person name="Ferreira-Neto J.R.C."/>
            <person name="da Silva M.D."/>
            <person name="Binneck E."/>
            <person name="de Melo N.F."/>
            <person name="da Silva R.H."/>
            <person name="de Melo A.L.T.M."/>
            <person name="Pandolfi V."/>
            <person name="Bustamante F.O."/>
            <person name="Brasileiro-Vidal A.C."/>
            <person name="Benko-Iseppon A.M."/>
        </authorList>
    </citation>
    <scope>NUCLEOTIDE SEQUENCE [LARGE SCALE GENOMIC DNA]</scope>
    <source>
        <tissue evidence="5">Leaves</tissue>
    </source>
</reference>
<dbReference type="PROSITE" id="PS50966">
    <property type="entry name" value="ZF_SWIM"/>
    <property type="match status" value="1"/>
</dbReference>
<keyword evidence="2" id="KW-0539">Nucleus</keyword>
<comment type="similarity">
    <text evidence="2">Belongs to the FHY3/FAR1 family.</text>
</comment>
<protein>
    <recommendedName>
        <fullName evidence="2">Protein FAR1-RELATED SEQUENCE</fullName>
    </recommendedName>
</protein>
<sequence length="291" mass="34098">MYEKKEMWANAHIRGEFFAGLKTTSRFEALNMQIGKFIHNGYNLREFIEHSQHYLDFMRRKELVADYRSLYGEPVVKSRLPELEKFAGEVYTKEVFRLFREVLLLASNVRVISSKRTSSCLLFEVGMYRQHRRWSVAWDDEDDEFHCSCLRMESFGIPCVHIVGVLVYLDIAIIPGNLILNRWTKKAKQSRHIDGVRQGEIPDSAYMSMHAAMLDDCRELVKLACRNFEDYFEVKKRIATERDVLREKAQGFTSEGAEGVEVRDPKRAKHKGCGRRVLTSTGRFRRVQRCR</sequence>
<dbReference type="InterPro" id="IPR031052">
    <property type="entry name" value="FHY3/FAR1"/>
</dbReference>
<keyword evidence="6" id="KW-1185">Reference proteome</keyword>
<evidence type="ECO:0000313" key="6">
    <source>
        <dbReference type="Proteomes" id="UP001341840"/>
    </source>
</evidence>
<dbReference type="InterPro" id="IPR007527">
    <property type="entry name" value="Znf_SWIM"/>
</dbReference>
<evidence type="ECO:0000256" key="1">
    <source>
        <dbReference type="PROSITE-ProRule" id="PRU00325"/>
    </source>
</evidence>
<dbReference type="PANTHER" id="PTHR31669:SF292">
    <property type="entry name" value="OS02G0262500 PROTEIN"/>
    <property type="match status" value="1"/>
</dbReference>
<name>A0ABU6ZGA4_9FABA</name>
<comment type="function">
    <text evidence="2">Putative transcription activator involved in regulating light control of development.</text>
</comment>